<dbReference type="GO" id="GO:0000981">
    <property type="term" value="F:DNA-binding transcription factor activity, RNA polymerase II-specific"/>
    <property type="evidence" value="ECO:0007669"/>
    <property type="project" value="InterPro"/>
</dbReference>
<evidence type="ECO:0000259" key="6">
    <source>
        <dbReference type="PROSITE" id="PS50048"/>
    </source>
</evidence>
<dbReference type="SUPFAM" id="SSF57701">
    <property type="entry name" value="Zn2/Cys6 DNA-binding domain"/>
    <property type="match status" value="1"/>
</dbReference>
<dbReference type="PANTHER" id="PTHR47338:SF29">
    <property type="entry name" value="ZN(2)-C6 FUNGAL-TYPE DOMAIN-CONTAINING PROTEIN"/>
    <property type="match status" value="1"/>
</dbReference>
<sequence length="196" mass="21917">MEPRRCMPCRDQNLECTGDEPECVRCVSSGRQGKCLYPAPPVAKRRTKLARRRACEPCKRRKRKCDGVRPQCGTCSASGSVCTWDNSHLKPSGKLRKIMPLETGASETQQPQHHSPVPSTSRLSLVEQSDHPVLGYNVVQSNFPGVTYLDQSFQLPVMPLTDPYFQTGLMDPSFFALYDIPTSDLDPNLFLPPSFD</sequence>
<comment type="caution">
    <text evidence="7">The sequence shown here is derived from an EMBL/GenBank/DDBJ whole genome shotgun (WGS) entry which is preliminary data.</text>
</comment>
<evidence type="ECO:0000256" key="2">
    <source>
        <dbReference type="ARBA" id="ARBA00022723"/>
    </source>
</evidence>
<gene>
    <name evidence="7" type="ORF">BJ322DRAFT_1220147</name>
</gene>
<dbReference type="EMBL" id="WIUZ02000012">
    <property type="protein sequence ID" value="KAF9782147.1"/>
    <property type="molecule type" value="Genomic_DNA"/>
</dbReference>
<reference evidence="7" key="2">
    <citation type="submission" date="2020-11" db="EMBL/GenBank/DDBJ databases">
        <authorList>
            <consortium name="DOE Joint Genome Institute"/>
            <person name="Kuo A."/>
            <person name="Miyauchi S."/>
            <person name="Kiss E."/>
            <person name="Drula E."/>
            <person name="Kohler A."/>
            <person name="Sanchez-Garcia M."/>
            <person name="Andreopoulos B."/>
            <person name="Barry K.W."/>
            <person name="Bonito G."/>
            <person name="Buee M."/>
            <person name="Carver A."/>
            <person name="Chen C."/>
            <person name="Cichocki N."/>
            <person name="Clum A."/>
            <person name="Culley D."/>
            <person name="Crous P.W."/>
            <person name="Fauchery L."/>
            <person name="Girlanda M."/>
            <person name="Hayes R."/>
            <person name="Keri Z."/>
            <person name="Labutti K."/>
            <person name="Lipzen A."/>
            <person name="Lombard V."/>
            <person name="Magnuson J."/>
            <person name="Maillard F."/>
            <person name="Morin E."/>
            <person name="Murat C."/>
            <person name="Nolan M."/>
            <person name="Ohm R."/>
            <person name="Pangilinan J."/>
            <person name="Pereira M."/>
            <person name="Perotto S."/>
            <person name="Peter M."/>
            <person name="Riley R."/>
            <person name="Sitrit Y."/>
            <person name="Stielow B."/>
            <person name="Szollosi G."/>
            <person name="Zifcakova L."/>
            <person name="Stursova M."/>
            <person name="Spatafora J.W."/>
            <person name="Tedersoo L."/>
            <person name="Vaario L.-M."/>
            <person name="Yamada A."/>
            <person name="Yan M."/>
            <person name="Wang P."/>
            <person name="Xu J."/>
            <person name="Bruns T."/>
            <person name="Baldrian P."/>
            <person name="Vilgalys R."/>
            <person name="Henrissat B."/>
            <person name="Grigoriev I.V."/>
            <person name="Hibbett D."/>
            <person name="Nagy L.G."/>
            <person name="Martin F.M."/>
        </authorList>
    </citation>
    <scope>NUCLEOTIDE SEQUENCE</scope>
    <source>
        <strain evidence="7">UH-Tt-Lm1</strain>
    </source>
</reference>
<dbReference type="GO" id="GO:0005634">
    <property type="term" value="C:nucleus"/>
    <property type="evidence" value="ECO:0007669"/>
    <property type="project" value="UniProtKB-SubCell"/>
</dbReference>
<evidence type="ECO:0000256" key="3">
    <source>
        <dbReference type="ARBA" id="ARBA00023015"/>
    </source>
</evidence>
<dbReference type="AlphaFoldDB" id="A0A9P6L4K9"/>
<keyword evidence="8" id="KW-1185">Reference proteome</keyword>
<evidence type="ECO:0000313" key="7">
    <source>
        <dbReference type="EMBL" id="KAF9782147.1"/>
    </source>
</evidence>
<accession>A0A9P6L4K9</accession>
<feature type="domain" description="Zn(2)-C6 fungal-type" evidence="6">
    <location>
        <begin position="5"/>
        <end position="37"/>
    </location>
</feature>
<reference evidence="7" key="1">
    <citation type="journal article" date="2020" name="Nat. Commun.">
        <title>Large-scale genome sequencing of mycorrhizal fungi provides insights into the early evolution of symbiotic traits.</title>
        <authorList>
            <person name="Miyauchi S."/>
            <person name="Kiss E."/>
            <person name="Kuo A."/>
            <person name="Drula E."/>
            <person name="Kohler A."/>
            <person name="Sanchez-Garcia M."/>
            <person name="Morin E."/>
            <person name="Andreopoulos B."/>
            <person name="Barry K.W."/>
            <person name="Bonito G."/>
            <person name="Buee M."/>
            <person name="Carver A."/>
            <person name="Chen C."/>
            <person name="Cichocki N."/>
            <person name="Clum A."/>
            <person name="Culley D."/>
            <person name="Crous P.W."/>
            <person name="Fauchery L."/>
            <person name="Girlanda M."/>
            <person name="Hayes R.D."/>
            <person name="Keri Z."/>
            <person name="LaButti K."/>
            <person name="Lipzen A."/>
            <person name="Lombard V."/>
            <person name="Magnuson J."/>
            <person name="Maillard F."/>
            <person name="Murat C."/>
            <person name="Nolan M."/>
            <person name="Ohm R.A."/>
            <person name="Pangilinan J."/>
            <person name="Pereira M.F."/>
            <person name="Perotto S."/>
            <person name="Peter M."/>
            <person name="Pfister S."/>
            <person name="Riley R."/>
            <person name="Sitrit Y."/>
            <person name="Stielow J.B."/>
            <person name="Szollosi G."/>
            <person name="Zifcakova L."/>
            <person name="Stursova M."/>
            <person name="Spatafora J.W."/>
            <person name="Tedersoo L."/>
            <person name="Vaario L.M."/>
            <person name="Yamada A."/>
            <person name="Yan M."/>
            <person name="Wang P."/>
            <person name="Xu J."/>
            <person name="Bruns T."/>
            <person name="Baldrian P."/>
            <person name="Vilgalys R."/>
            <person name="Dunand C."/>
            <person name="Henrissat B."/>
            <person name="Grigoriev I.V."/>
            <person name="Hibbett D."/>
            <person name="Nagy L.G."/>
            <person name="Martin F.M."/>
        </authorList>
    </citation>
    <scope>NUCLEOTIDE SEQUENCE</scope>
    <source>
        <strain evidence="7">UH-Tt-Lm1</strain>
    </source>
</reference>
<dbReference type="Gene3D" id="4.10.240.10">
    <property type="entry name" value="Zn(2)-C6 fungal-type DNA-binding domain"/>
    <property type="match status" value="2"/>
</dbReference>
<dbReference type="InterPro" id="IPR036864">
    <property type="entry name" value="Zn2-C6_fun-type_DNA-bd_sf"/>
</dbReference>
<feature type="domain" description="Zn(2)-C6 fungal-type" evidence="6">
    <location>
        <begin position="54"/>
        <end position="84"/>
    </location>
</feature>
<proteinExistence type="predicted"/>
<dbReference type="CDD" id="cd00067">
    <property type="entry name" value="GAL4"/>
    <property type="match status" value="1"/>
</dbReference>
<protein>
    <recommendedName>
        <fullName evidence="6">Zn(2)-C6 fungal-type domain-containing protein</fullName>
    </recommendedName>
</protein>
<dbReference type="SMART" id="SM00066">
    <property type="entry name" value="GAL4"/>
    <property type="match status" value="2"/>
</dbReference>
<name>A0A9P6L4K9_9AGAM</name>
<organism evidence="7 8">
    <name type="scientific">Thelephora terrestris</name>
    <dbReference type="NCBI Taxonomy" id="56493"/>
    <lineage>
        <taxon>Eukaryota</taxon>
        <taxon>Fungi</taxon>
        <taxon>Dikarya</taxon>
        <taxon>Basidiomycota</taxon>
        <taxon>Agaricomycotina</taxon>
        <taxon>Agaricomycetes</taxon>
        <taxon>Thelephorales</taxon>
        <taxon>Thelephoraceae</taxon>
        <taxon>Thelephora</taxon>
    </lineage>
</organism>
<comment type="subcellular location">
    <subcellularLocation>
        <location evidence="1">Nucleus</location>
    </subcellularLocation>
</comment>
<keyword evidence="2" id="KW-0479">Metal-binding</keyword>
<dbReference type="Pfam" id="PF00172">
    <property type="entry name" value="Zn_clus"/>
    <property type="match status" value="1"/>
</dbReference>
<dbReference type="Proteomes" id="UP000736335">
    <property type="component" value="Unassembled WGS sequence"/>
</dbReference>
<keyword evidence="4" id="KW-0804">Transcription</keyword>
<evidence type="ECO:0000313" key="8">
    <source>
        <dbReference type="Proteomes" id="UP000736335"/>
    </source>
</evidence>
<dbReference type="GO" id="GO:0008270">
    <property type="term" value="F:zinc ion binding"/>
    <property type="evidence" value="ECO:0007669"/>
    <property type="project" value="InterPro"/>
</dbReference>
<dbReference type="InterPro" id="IPR050815">
    <property type="entry name" value="TF_fung"/>
</dbReference>
<keyword evidence="3" id="KW-0805">Transcription regulation</keyword>
<keyword evidence="5" id="KW-0539">Nucleus</keyword>
<dbReference type="InterPro" id="IPR001138">
    <property type="entry name" value="Zn2Cys6_DnaBD"/>
</dbReference>
<dbReference type="PROSITE" id="PS00463">
    <property type="entry name" value="ZN2_CY6_FUNGAL_1"/>
    <property type="match status" value="1"/>
</dbReference>
<evidence type="ECO:0000256" key="1">
    <source>
        <dbReference type="ARBA" id="ARBA00004123"/>
    </source>
</evidence>
<evidence type="ECO:0000256" key="5">
    <source>
        <dbReference type="ARBA" id="ARBA00023242"/>
    </source>
</evidence>
<dbReference type="PANTHER" id="PTHR47338">
    <property type="entry name" value="ZN(II)2CYS6 TRANSCRIPTION FACTOR (EUROFUNG)-RELATED"/>
    <property type="match status" value="1"/>
</dbReference>
<dbReference type="OrthoDB" id="3051818at2759"/>
<evidence type="ECO:0000256" key="4">
    <source>
        <dbReference type="ARBA" id="ARBA00023163"/>
    </source>
</evidence>
<dbReference type="PROSITE" id="PS50048">
    <property type="entry name" value="ZN2_CY6_FUNGAL_2"/>
    <property type="match status" value="2"/>
</dbReference>